<evidence type="ECO:0000313" key="1">
    <source>
        <dbReference type="EMBL" id="KAK8892548.1"/>
    </source>
</evidence>
<dbReference type="InterPro" id="IPR026906">
    <property type="entry name" value="LRR_5"/>
</dbReference>
<protein>
    <recommendedName>
        <fullName evidence="3">Surface antigen BspA-like</fullName>
    </recommendedName>
</protein>
<accession>A0ABR2KNY6</accession>
<sequence length="707" mass="79857">MSEQCIQISGLFFKINKKDNTAKVSGSCTSNQTFFIPKSIKYESQVYTVSGLVDDLGASCKFTSIIFADDSEITTIGNSFSCSNVTSIKFPPKLENLSEDWCSDTGNLVNIYIPSSNKDFQYLDNKMLLTKSDKNSETYDILVFARRDITKAIIPSFIKRINSSAFSECKSLTEIQFTENSELLSIGKNAFTFSLIENFWLPPKLETLEDNWCNHFSKLKDISISNLNENFKFLDENNEIVVGKSDKNSEVYDTLVIAIRDIDEAFIPSYIKHISSSAFLDCSYLQHVEFEENSELLSIGENAFFRSRLDEITIPKTVRTIGKSAFIDTEHMTKVEFDEDSELSLIDDNVFTGSGIQKVFIPRHVKRIGKFSFSGCADLTVVDFAPESELTSIGDSGFSYDSIREVFIPRHVQSIERFAFFQCPTLEKVEFEEGSELTSLGNKVFSDTSIERIVIPKGVSEIKKGTFMNNTNLKTVEFPEDSELTIIRSKAFVESSVESITFPPKVEKLENNWCNFTFQLTNLIISPQNKNFDYLDEEHKLVVGKSNNENDFFDVIVFSSRDVMQIIIPSFITRINSCAFSDCEFLEKVDFFEDSEVNSIGEGSFSGCALKNMVFPRKVSLVEQNAFLLCSNLNNVEFLSDSVTLGKDCFNNCTALFIISFPNAKKIYNEAFPFHFVSESFSLFALPNAEIIIGGFNSDHLKQATQL</sequence>
<reference evidence="1 2" key="1">
    <citation type="submission" date="2024-04" db="EMBL/GenBank/DDBJ databases">
        <title>Tritrichomonas musculus Genome.</title>
        <authorList>
            <person name="Alves-Ferreira E."/>
            <person name="Grigg M."/>
            <person name="Lorenzi H."/>
            <person name="Galac M."/>
        </authorList>
    </citation>
    <scope>NUCLEOTIDE SEQUENCE [LARGE SCALE GENOMIC DNA]</scope>
    <source>
        <strain evidence="1 2">EAF2021</strain>
    </source>
</reference>
<comment type="caution">
    <text evidence="1">The sequence shown here is derived from an EMBL/GenBank/DDBJ whole genome shotgun (WGS) entry which is preliminary data.</text>
</comment>
<evidence type="ECO:0000313" key="2">
    <source>
        <dbReference type="Proteomes" id="UP001470230"/>
    </source>
</evidence>
<organism evidence="1 2">
    <name type="scientific">Tritrichomonas musculus</name>
    <dbReference type="NCBI Taxonomy" id="1915356"/>
    <lineage>
        <taxon>Eukaryota</taxon>
        <taxon>Metamonada</taxon>
        <taxon>Parabasalia</taxon>
        <taxon>Tritrichomonadida</taxon>
        <taxon>Tritrichomonadidae</taxon>
        <taxon>Tritrichomonas</taxon>
    </lineage>
</organism>
<gene>
    <name evidence="1" type="ORF">M9Y10_029781</name>
</gene>
<dbReference type="SUPFAM" id="SSF52058">
    <property type="entry name" value="L domain-like"/>
    <property type="match status" value="1"/>
</dbReference>
<dbReference type="PANTHER" id="PTHR45661:SF3">
    <property type="entry name" value="IG-LIKE DOMAIN-CONTAINING PROTEIN"/>
    <property type="match status" value="1"/>
</dbReference>
<dbReference type="EMBL" id="JAPFFF010000004">
    <property type="protein sequence ID" value="KAK8892548.1"/>
    <property type="molecule type" value="Genomic_DNA"/>
</dbReference>
<name>A0ABR2KNY6_9EUKA</name>
<dbReference type="Proteomes" id="UP001470230">
    <property type="component" value="Unassembled WGS sequence"/>
</dbReference>
<keyword evidence="2" id="KW-1185">Reference proteome</keyword>
<dbReference type="InterPro" id="IPR053139">
    <property type="entry name" value="Surface_bspA-like"/>
</dbReference>
<dbReference type="PANTHER" id="PTHR45661">
    <property type="entry name" value="SURFACE ANTIGEN"/>
    <property type="match status" value="1"/>
</dbReference>
<dbReference type="InterPro" id="IPR032675">
    <property type="entry name" value="LRR_dom_sf"/>
</dbReference>
<dbReference type="Pfam" id="PF13306">
    <property type="entry name" value="LRR_5"/>
    <property type="match status" value="5"/>
</dbReference>
<proteinExistence type="predicted"/>
<evidence type="ECO:0008006" key="3">
    <source>
        <dbReference type="Google" id="ProtNLM"/>
    </source>
</evidence>
<dbReference type="Gene3D" id="3.80.10.10">
    <property type="entry name" value="Ribonuclease Inhibitor"/>
    <property type="match status" value="4"/>
</dbReference>